<reference evidence="7 8" key="1">
    <citation type="submission" date="2019-01" db="EMBL/GenBank/DDBJ databases">
        <title>Egibacter rhizosphaerae EGI 80759T.</title>
        <authorList>
            <person name="Chen D.-D."/>
            <person name="Tian Y."/>
            <person name="Jiao J.-Y."/>
            <person name="Zhang X.-T."/>
            <person name="Zhang Y.-G."/>
            <person name="Zhang Y."/>
            <person name="Xiao M."/>
            <person name="Shu W.-S."/>
            <person name="Li W.-J."/>
        </authorList>
    </citation>
    <scope>NUCLEOTIDE SEQUENCE [LARGE SCALE GENOMIC DNA]</scope>
    <source>
        <strain evidence="7 8">EGI 80759</strain>
    </source>
</reference>
<dbReference type="AlphaFoldDB" id="A0A411YL24"/>
<sequence length="145" mass="16113">MSGRLDLDRETFDGIVEHARSDTPYEVCGLLATDDGERVTAHYPVPNSARSMTYYNMDPKSMLHAMNDMDDHGWELLAIYHSHTHTEAFPSPTDVELAFYPDAVYLIVSLQDAESPVLRAFNIVDGKITERVLTVEGEAAAAGPR</sequence>
<dbReference type="GO" id="GO:0006508">
    <property type="term" value="P:proteolysis"/>
    <property type="evidence" value="ECO:0007669"/>
    <property type="project" value="UniProtKB-KW"/>
</dbReference>
<dbReference type="InterPro" id="IPR000555">
    <property type="entry name" value="JAMM/MPN+_dom"/>
</dbReference>
<organism evidence="7 8">
    <name type="scientific">Egibacter rhizosphaerae</name>
    <dbReference type="NCBI Taxonomy" id="1670831"/>
    <lineage>
        <taxon>Bacteria</taxon>
        <taxon>Bacillati</taxon>
        <taxon>Actinomycetota</taxon>
        <taxon>Nitriliruptoria</taxon>
        <taxon>Egibacterales</taxon>
        <taxon>Egibacteraceae</taxon>
        <taxon>Egibacter</taxon>
    </lineage>
</organism>
<evidence type="ECO:0000313" key="8">
    <source>
        <dbReference type="Proteomes" id="UP000291469"/>
    </source>
</evidence>
<dbReference type="Gene3D" id="3.40.140.10">
    <property type="entry name" value="Cytidine Deaminase, domain 2"/>
    <property type="match status" value="1"/>
</dbReference>
<dbReference type="KEGG" id="erz:ER308_03715"/>
<keyword evidence="4" id="KW-0862">Zinc</keyword>
<keyword evidence="2" id="KW-0479">Metal-binding</keyword>
<dbReference type="PANTHER" id="PTHR34858:SF1">
    <property type="entry name" value="CYSO-CYSTEINE PEPTIDASE"/>
    <property type="match status" value="1"/>
</dbReference>
<evidence type="ECO:0000256" key="3">
    <source>
        <dbReference type="ARBA" id="ARBA00022801"/>
    </source>
</evidence>
<feature type="domain" description="MPN" evidence="6">
    <location>
        <begin position="5"/>
        <end position="139"/>
    </location>
</feature>
<proteinExistence type="predicted"/>
<dbReference type="PROSITE" id="PS50249">
    <property type="entry name" value="MPN"/>
    <property type="match status" value="1"/>
</dbReference>
<keyword evidence="1" id="KW-0645">Protease</keyword>
<dbReference type="InterPro" id="IPR028090">
    <property type="entry name" value="JAB_dom_prok"/>
</dbReference>
<dbReference type="InterPro" id="IPR037518">
    <property type="entry name" value="MPN"/>
</dbReference>
<dbReference type="InterPro" id="IPR051929">
    <property type="entry name" value="VirAsm_ModProt"/>
</dbReference>
<evidence type="ECO:0000256" key="5">
    <source>
        <dbReference type="ARBA" id="ARBA00023049"/>
    </source>
</evidence>
<accession>A0A411YL24</accession>
<evidence type="ECO:0000259" key="6">
    <source>
        <dbReference type="PROSITE" id="PS50249"/>
    </source>
</evidence>
<dbReference type="Proteomes" id="UP000291469">
    <property type="component" value="Chromosome"/>
</dbReference>
<dbReference type="FunFam" id="3.40.140.10:FF:000085">
    <property type="entry name" value="Mov34/MPN/PAD-1 family protein"/>
    <property type="match status" value="1"/>
</dbReference>
<keyword evidence="5" id="KW-0482">Metalloprotease</keyword>
<gene>
    <name evidence="7" type="ORF">ER308_03715</name>
</gene>
<evidence type="ECO:0000313" key="7">
    <source>
        <dbReference type="EMBL" id="QBI21896.1"/>
    </source>
</evidence>
<dbReference type="PANTHER" id="PTHR34858">
    <property type="entry name" value="CYSO-CYSTEINE PEPTIDASE"/>
    <property type="match status" value="1"/>
</dbReference>
<dbReference type="EMBL" id="CP036402">
    <property type="protein sequence ID" value="QBI21896.1"/>
    <property type="molecule type" value="Genomic_DNA"/>
</dbReference>
<name>A0A411YL24_9ACTN</name>
<dbReference type="SUPFAM" id="SSF102712">
    <property type="entry name" value="JAB1/MPN domain"/>
    <property type="match status" value="1"/>
</dbReference>
<evidence type="ECO:0000256" key="2">
    <source>
        <dbReference type="ARBA" id="ARBA00022723"/>
    </source>
</evidence>
<dbReference type="SMART" id="SM00232">
    <property type="entry name" value="JAB_MPN"/>
    <property type="match status" value="1"/>
</dbReference>
<dbReference type="GO" id="GO:0008270">
    <property type="term" value="F:zinc ion binding"/>
    <property type="evidence" value="ECO:0007669"/>
    <property type="project" value="TreeGrafter"/>
</dbReference>
<evidence type="ECO:0000256" key="1">
    <source>
        <dbReference type="ARBA" id="ARBA00022670"/>
    </source>
</evidence>
<evidence type="ECO:0000256" key="4">
    <source>
        <dbReference type="ARBA" id="ARBA00022833"/>
    </source>
</evidence>
<dbReference type="Pfam" id="PF14464">
    <property type="entry name" value="Prok-JAB"/>
    <property type="match status" value="1"/>
</dbReference>
<dbReference type="CDD" id="cd08070">
    <property type="entry name" value="MPN_like"/>
    <property type="match status" value="1"/>
</dbReference>
<dbReference type="GO" id="GO:0008235">
    <property type="term" value="F:metalloexopeptidase activity"/>
    <property type="evidence" value="ECO:0007669"/>
    <property type="project" value="TreeGrafter"/>
</dbReference>
<keyword evidence="8" id="KW-1185">Reference proteome</keyword>
<dbReference type="OrthoDB" id="3196553at2"/>
<keyword evidence="3" id="KW-0378">Hydrolase</keyword>
<protein>
    <submittedName>
        <fullName evidence="7">M67 family peptidase</fullName>
    </submittedName>
</protein>